<dbReference type="InterPro" id="IPR034154">
    <property type="entry name" value="TOPRIM_DnaG/twinkle"/>
</dbReference>
<evidence type="ECO:0008006" key="6">
    <source>
        <dbReference type="Google" id="ProtNLM"/>
    </source>
</evidence>
<feature type="domain" description="Toprim" evidence="2">
    <location>
        <begin position="199"/>
        <end position="292"/>
    </location>
</feature>
<feature type="domain" description="DUF7146" evidence="3">
    <location>
        <begin position="93"/>
        <end position="192"/>
    </location>
</feature>
<feature type="region of interest" description="Disordered" evidence="1">
    <location>
        <begin position="69"/>
        <end position="93"/>
    </location>
</feature>
<evidence type="ECO:0000313" key="5">
    <source>
        <dbReference type="Proteomes" id="UP000503336"/>
    </source>
</evidence>
<dbReference type="Proteomes" id="UP000503336">
    <property type="component" value="Chromosome"/>
</dbReference>
<dbReference type="Gene3D" id="3.40.1360.10">
    <property type="match status" value="1"/>
</dbReference>
<evidence type="ECO:0000259" key="3">
    <source>
        <dbReference type="Pfam" id="PF23639"/>
    </source>
</evidence>
<proteinExistence type="predicted"/>
<dbReference type="Pfam" id="PF13362">
    <property type="entry name" value="Toprim_3"/>
    <property type="match status" value="1"/>
</dbReference>
<dbReference type="InterPro" id="IPR055570">
    <property type="entry name" value="DUF7146"/>
</dbReference>
<evidence type="ECO:0000256" key="1">
    <source>
        <dbReference type="SAM" id="MobiDB-lite"/>
    </source>
</evidence>
<sequence length="294" mass="31154">MTEAHRITRALKGRWYGRYGAARCPAHSDRKPSLTLTDGAGGRLLAHCKTGCAFVDVLDALRGLGVIEGAGDPPRTDPAKMASHKAEQRREAEKRERQAVACWNEAGPVHGSVAETYLRRRAISCDLPDSLRFHPECWHPSAKRLPALVALVEGVERFAVHRTYLRPDGAGKADAEPRRAMLGACAGGAVRLMDAPGPLVVAEGIETALSLACGLLPRPATIWAALSTSGMSGLRLPDGPSQKLTIATDGEAAGQAAGRALAERASALGWTVSILPAPDGRDWNDILRLKGTAA</sequence>
<dbReference type="EMBL" id="CP049056">
    <property type="protein sequence ID" value="QIE54966.1"/>
    <property type="molecule type" value="Genomic_DNA"/>
</dbReference>
<gene>
    <name evidence="4" type="ORF">G5B40_05570</name>
</gene>
<dbReference type="CDD" id="cd01029">
    <property type="entry name" value="TOPRIM_primases"/>
    <property type="match status" value="1"/>
</dbReference>
<evidence type="ECO:0000313" key="4">
    <source>
        <dbReference type="EMBL" id="QIE54966.1"/>
    </source>
</evidence>
<dbReference type="AlphaFoldDB" id="A0A7L5BXI8"/>
<reference evidence="4 5" key="1">
    <citation type="submission" date="2020-02" db="EMBL/GenBank/DDBJ databases">
        <title>complete genome sequence of Rhodobacteraceae bacterium.</title>
        <authorList>
            <person name="Park J."/>
            <person name="Kim Y.-S."/>
            <person name="Kim K.-H."/>
        </authorList>
    </citation>
    <scope>NUCLEOTIDE SEQUENCE [LARGE SCALE GENOMIC DNA]</scope>
    <source>
        <strain evidence="4 5">RR4-56</strain>
    </source>
</reference>
<dbReference type="InterPro" id="IPR006171">
    <property type="entry name" value="TOPRIM_dom"/>
</dbReference>
<keyword evidence="5" id="KW-1185">Reference proteome</keyword>
<evidence type="ECO:0000259" key="2">
    <source>
        <dbReference type="Pfam" id="PF13362"/>
    </source>
</evidence>
<dbReference type="RefSeq" id="WP_165096071.1">
    <property type="nucleotide sequence ID" value="NZ_CP049056.1"/>
</dbReference>
<accession>A0A7L5BXI8</accession>
<dbReference type="KEGG" id="hdh:G5B40_05570"/>
<dbReference type="Pfam" id="PF23639">
    <property type="entry name" value="DUF7146"/>
    <property type="match status" value="1"/>
</dbReference>
<name>A0A7L5BXI8_9RHOB</name>
<organism evidence="4 5">
    <name type="scientific">Pikeienuella piscinae</name>
    <dbReference type="NCBI Taxonomy" id="2748098"/>
    <lineage>
        <taxon>Bacteria</taxon>
        <taxon>Pseudomonadati</taxon>
        <taxon>Pseudomonadota</taxon>
        <taxon>Alphaproteobacteria</taxon>
        <taxon>Rhodobacterales</taxon>
        <taxon>Paracoccaceae</taxon>
        <taxon>Pikeienuella</taxon>
    </lineage>
</organism>
<feature type="compositionally biased region" description="Basic and acidic residues" evidence="1">
    <location>
        <begin position="74"/>
        <end position="93"/>
    </location>
</feature>
<protein>
    <recommendedName>
        <fullName evidence="6">Toprim domain-containing protein</fullName>
    </recommendedName>
</protein>